<dbReference type="EMBL" id="BLAX01000001">
    <property type="protein sequence ID" value="GET31347.1"/>
    <property type="molecule type" value="Genomic_DNA"/>
</dbReference>
<gene>
    <name evidence="2" type="ORF">PbJCM13498_02100</name>
</gene>
<dbReference type="Pfam" id="PF18925">
    <property type="entry name" value="DUF5675"/>
    <property type="match status" value="1"/>
</dbReference>
<evidence type="ECO:0000313" key="2">
    <source>
        <dbReference type="EMBL" id="GET31347.1"/>
    </source>
</evidence>
<name>A0A5M4AV93_9BACT</name>
<protein>
    <recommendedName>
        <fullName evidence="1">DUF5675 domain-containing protein</fullName>
    </recommendedName>
</protein>
<sequence length="144" mass="16559">MDLELYRSYFPSGTNGVVYCRGKVICHTIELPWRANQRRISCIPEGSYHLKARYTDKRGWHLQVVKVPGRTWILFHPANDALRELLGCIAPVTKLLGPGYGTQSRPANQRLLNHVLPAIRRDEEVLLHITRNSKMVGYEYSEKS</sequence>
<keyword evidence="3" id="KW-1185">Reference proteome</keyword>
<evidence type="ECO:0000313" key="3">
    <source>
        <dbReference type="Proteomes" id="UP000391834"/>
    </source>
</evidence>
<evidence type="ECO:0000259" key="1">
    <source>
        <dbReference type="Pfam" id="PF18925"/>
    </source>
</evidence>
<dbReference type="RefSeq" id="WP_025865067.1">
    <property type="nucleotide sequence ID" value="NZ_BLAX01000001.1"/>
</dbReference>
<dbReference type="InterPro" id="IPR043732">
    <property type="entry name" value="DUF5675"/>
</dbReference>
<comment type="caution">
    <text evidence="2">The sequence shown here is derived from an EMBL/GenBank/DDBJ whole genome shotgun (WGS) entry which is preliminary data.</text>
</comment>
<dbReference type="OrthoDB" id="1036575at2"/>
<proteinExistence type="predicted"/>
<reference evidence="2 3" key="1">
    <citation type="submission" date="2019-10" db="EMBL/GenBank/DDBJ databases">
        <title>Prolixibacter strains distinguished by the presence of nitrate reductase genes were adept at nitrate-dependent anaerobic corrosion of metallic iron and carbon steel.</title>
        <authorList>
            <person name="Iino T."/>
            <person name="Shono N."/>
            <person name="Ito K."/>
            <person name="Nakamura R."/>
            <person name="Sueoka K."/>
            <person name="Harayama S."/>
            <person name="Ohkuma M."/>
        </authorList>
    </citation>
    <scope>NUCLEOTIDE SEQUENCE [LARGE SCALE GENOMIC DNA]</scope>
    <source>
        <strain evidence="2 3">JCM 13498</strain>
    </source>
</reference>
<dbReference type="AlphaFoldDB" id="A0A5M4AV93"/>
<feature type="domain" description="DUF5675" evidence="1">
    <location>
        <begin position="5"/>
        <end position="114"/>
    </location>
</feature>
<accession>A0A5M4AV93</accession>
<organism evidence="2 3">
    <name type="scientific">Prolixibacter bellariivorans</name>
    <dbReference type="NCBI Taxonomy" id="314319"/>
    <lineage>
        <taxon>Bacteria</taxon>
        <taxon>Pseudomonadati</taxon>
        <taxon>Bacteroidota</taxon>
        <taxon>Bacteroidia</taxon>
        <taxon>Marinilabiliales</taxon>
        <taxon>Prolixibacteraceae</taxon>
        <taxon>Prolixibacter</taxon>
    </lineage>
</organism>
<dbReference type="Proteomes" id="UP000391834">
    <property type="component" value="Unassembled WGS sequence"/>
</dbReference>